<comment type="caution">
    <text evidence="6">The sequence shown here is derived from an EMBL/GenBank/DDBJ whole genome shotgun (WGS) entry which is preliminary data.</text>
</comment>
<dbReference type="SUPFAM" id="SSF56281">
    <property type="entry name" value="Metallo-hydrolase/oxidoreductase"/>
    <property type="match status" value="1"/>
</dbReference>
<dbReference type="PANTHER" id="PTHR23131:SF0">
    <property type="entry name" value="ENDORIBONUCLEASE LACTB2"/>
    <property type="match status" value="1"/>
</dbReference>
<dbReference type="Pfam" id="PF17778">
    <property type="entry name" value="WHD_BLACT"/>
    <property type="match status" value="1"/>
</dbReference>
<dbReference type="Gene3D" id="1.10.10.10">
    <property type="entry name" value="Winged helix-like DNA-binding domain superfamily/Winged helix DNA-binding domain"/>
    <property type="match status" value="1"/>
</dbReference>
<evidence type="ECO:0000256" key="2">
    <source>
        <dbReference type="ARBA" id="ARBA00022723"/>
    </source>
</evidence>
<organism evidence="6 7">
    <name type="scientific">Austropuccinia psidii MF-1</name>
    <dbReference type="NCBI Taxonomy" id="1389203"/>
    <lineage>
        <taxon>Eukaryota</taxon>
        <taxon>Fungi</taxon>
        <taxon>Dikarya</taxon>
        <taxon>Basidiomycota</taxon>
        <taxon>Pucciniomycotina</taxon>
        <taxon>Pucciniomycetes</taxon>
        <taxon>Pucciniales</taxon>
        <taxon>Sphaerophragmiaceae</taxon>
        <taxon>Austropuccinia</taxon>
    </lineage>
</organism>
<dbReference type="InterPro" id="IPR001279">
    <property type="entry name" value="Metallo-B-lactamas"/>
</dbReference>
<evidence type="ECO:0000256" key="1">
    <source>
        <dbReference type="ARBA" id="ARBA00006759"/>
    </source>
</evidence>
<dbReference type="InterPro" id="IPR041516">
    <property type="entry name" value="LACTB2_WH"/>
</dbReference>
<dbReference type="SMART" id="SM00849">
    <property type="entry name" value="Lactamase_B"/>
    <property type="match status" value="1"/>
</dbReference>
<dbReference type="GO" id="GO:0044550">
    <property type="term" value="P:secondary metabolite biosynthetic process"/>
    <property type="evidence" value="ECO:0007669"/>
    <property type="project" value="TreeGrafter"/>
</dbReference>
<keyword evidence="3" id="KW-0378">Hydrolase</keyword>
<proteinExistence type="inferred from homology"/>
<evidence type="ECO:0000259" key="5">
    <source>
        <dbReference type="SMART" id="SM00849"/>
    </source>
</evidence>
<dbReference type="PANTHER" id="PTHR23131">
    <property type="entry name" value="ENDORIBONUCLEASE LACTB2"/>
    <property type="match status" value="1"/>
</dbReference>
<comment type="similarity">
    <text evidence="1">Belongs to the metallo-beta-lactamase superfamily. Glyoxalase II family.</text>
</comment>
<keyword evidence="2" id="KW-0479">Metal-binding</keyword>
<dbReference type="AlphaFoldDB" id="A0A9Q3HNH8"/>
<evidence type="ECO:0000256" key="3">
    <source>
        <dbReference type="ARBA" id="ARBA00022801"/>
    </source>
</evidence>
<dbReference type="GO" id="GO:0016787">
    <property type="term" value="F:hydrolase activity"/>
    <property type="evidence" value="ECO:0007669"/>
    <property type="project" value="UniProtKB-KW"/>
</dbReference>
<evidence type="ECO:0000313" key="7">
    <source>
        <dbReference type="Proteomes" id="UP000765509"/>
    </source>
</evidence>
<reference evidence="6" key="1">
    <citation type="submission" date="2021-03" db="EMBL/GenBank/DDBJ databases">
        <title>Draft genome sequence of rust myrtle Austropuccinia psidii MF-1, a brazilian biotype.</title>
        <authorList>
            <person name="Quecine M.C."/>
            <person name="Pachon D.M.R."/>
            <person name="Bonatelli M.L."/>
            <person name="Correr F.H."/>
            <person name="Franceschini L.M."/>
            <person name="Leite T.F."/>
            <person name="Margarido G.R.A."/>
            <person name="Almeida C.A."/>
            <person name="Ferrarezi J.A."/>
            <person name="Labate C.A."/>
        </authorList>
    </citation>
    <scope>NUCLEOTIDE SEQUENCE</scope>
    <source>
        <strain evidence="6">MF-1</strain>
    </source>
</reference>
<evidence type="ECO:0000313" key="6">
    <source>
        <dbReference type="EMBL" id="MBW0510627.1"/>
    </source>
</evidence>
<dbReference type="Proteomes" id="UP000765509">
    <property type="component" value="Unassembled WGS sequence"/>
</dbReference>
<dbReference type="GO" id="GO:0046872">
    <property type="term" value="F:metal ion binding"/>
    <property type="evidence" value="ECO:0007669"/>
    <property type="project" value="UniProtKB-KW"/>
</dbReference>
<protein>
    <recommendedName>
        <fullName evidence="5">Metallo-beta-lactamase domain-containing protein</fullName>
    </recommendedName>
</protein>
<dbReference type="InterPro" id="IPR047921">
    <property type="entry name" value="LACTB2-like_MBL-fold"/>
</dbReference>
<sequence>MASLPVLPIVSQIAPRVIRILAFNPGPYTLQGTNTYLVVGDQNSILIDTGEGKSAYIDSLKPVLLSNPPVSDVILTHWHHDHVGGLSSVLKLIKSCSSSVDVSPKVWKYKLFTGIDQLDGGHDDKIIDQLQALQETIFSGPHGSTISCVGPEIRLGLSWLKDHQEFQLAKDIKLQILHTPGHTNDSISCLFFDGNFSGSMMTTKIPSAVFVGDTVLGGSTAAFENLEVYLNSLKKLSELTKLSPNPQLKSSSLYPGHGEIVKEGHLELQKYILHRLERENQILNLFHNSSITDSEGCLNAETITKAIYKIKLSEAVYPAALHGILQHLQKLQTEKRLKECRTGLWCLNHIN</sequence>
<dbReference type="Pfam" id="PF00753">
    <property type="entry name" value="Lactamase_B"/>
    <property type="match status" value="1"/>
</dbReference>
<evidence type="ECO:0000256" key="4">
    <source>
        <dbReference type="ARBA" id="ARBA00022833"/>
    </source>
</evidence>
<feature type="domain" description="Metallo-beta-lactamase" evidence="5">
    <location>
        <begin position="32"/>
        <end position="257"/>
    </location>
</feature>
<keyword evidence="4" id="KW-0862">Zinc</keyword>
<dbReference type="InterPro" id="IPR036866">
    <property type="entry name" value="RibonucZ/Hydroxyglut_hydro"/>
</dbReference>
<dbReference type="Gene3D" id="3.60.15.10">
    <property type="entry name" value="Ribonuclease Z/Hydroxyacylglutathione hydrolase-like"/>
    <property type="match status" value="1"/>
</dbReference>
<dbReference type="InterPro" id="IPR050662">
    <property type="entry name" value="Sec-metab_biosynth-thioest"/>
</dbReference>
<keyword evidence="7" id="KW-1185">Reference proteome</keyword>
<accession>A0A9Q3HNH8</accession>
<dbReference type="InterPro" id="IPR036388">
    <property type="entry name" value="WH-like_DNA-bd_sf"/>
</dbReference>
<dbReference type="EMBL" id="AVOT02021670">
    <property type="protein sequence ID" value="MBW0510627.1"/>
    <property type="molecule type" value="Genomic_DNA"/>
</dbReference>
<dbReference type="CDD" id="cd07722">
    <property type="entry name" value="LACTB2-like_MBL-fold"/>
    <property type="match status" value="1"/>
</dbReference>
<dbReference type="OrthoDB" id="17458at2759"/>
<gene>
    <name evidence="6" type="ORF">O181_050342</name>
</gene>
<name>A0A9Q3HNH8_9BASI</name>